<dbReference type="FunFam" id="3.40.1500.10:FF:000002">
    <property type="entry name" value="oxygen-dependent coproporphyrinogen-III oxidase, mitochondrial"/>
    <property type="match status" value="1"/>
</dbReference>
<dbReference type="InterPro" id="IPR001260">
    <property type="entry name" value="Coprogen_oxidase_aer"/>
</dbReference>
<keyword evidence="6" id="KW-0350">Heme biosynthesis</keyword>
<dbReference type="PANTHER" id="PTHR10755:SF0">
    <property type="entry name" value="OXYGEN-DEPENDENT COPROPORPHYRINOGEN-III OXIDASE, MITOCHONDRIAL"/>
    <property type="match status" value="1"/>
</dbReference>
<dbReference type="Proteomes" id="UP000594262">
    <property type="component" value="Unplaced"/>
</dbReference>
<evidence type="ECO:0000256" key="2">
    <source>
        <dbReference type="ARBA" id="ARBA00010644"/>
    </source>
</evidence>
<dbReference type="SUPFAM" id="SSF102886">
    <property type="entry name" value="Coproporphyrinogen III oxidase"/>
    <property type="match status" value="1"/>
</dbReference>
<accession>A0A7M5X6I0</accession>
<evidence type="ECO:0000313" key="10">
    <source>
        <dbReference type="Proteomes" id="UP000594262"/>
    </source>
</evidence>
<protein>
    <recommendedName>
        <fullName evidence="4">coproporphyrinogen oxidase</fullName>
        <ecNumber evidence="4">1.3.3.3</ecNumber>
    </recommendedName>
</protein>
<dbReference type="NCBIfam" id="NF003727">
    <property type="entry name" value="PRK05330.1"/>
    <property type="match status" value="1"/>
</dbReference>
<dbReference type="EC" id="1.3.3.3" evidence="4"/>
<comment type="subunit">
    <text evidence="3">Homodimer.</text>
</comment>
<keyword evidence="7" id="KW-0627">Porphyrin biosynthesis</keyword>
<dbReference type="GeneID" id="136814974"/>
<dbReference type="PRINTS" id="PR00073">
    <property type="entry name" value="COPRGNOXDASE"/>
</dbReference>
<dbReference type="OrthoDB" id="15318at2759"/>
<evidence type="ECO:0000256" key="4">
    <source>
        <dbReference type="ARBA" id="ARBA00012869"/>
    </source>
</evidence>
<keyword evidence="10" id="KW-1185">Reference proteome</keyword>
<organism evidence="9 10">
    <name type="scientific">Clytia hemisphaerica</name>
    <dbReference type="NCBI Taxonomy" id="252671"/>
    <lineage>
        <taxon>Eukaryota</taxon>
        <taxon>Metazoa</taxon>
        <taxon>Cnidaria</taxon>
        <taxon>Hydrozoa</taxon>
        <taxon>Hydroidolina</taxon>
        <taxon>Leptothecata</taxon>
        <taxon>Obeliida</taxon>
        <taxon>Clytiidae</taxon>
        <taxon>Clytia</taxon>
    </lineage>
</organism>
<evidence type="ECO:0000256" key="1">
    <source>
        <dbReference type="ARBA" id="ARBA00005168"/>
    </source>
</evidence>
<dbReference type="Pfam" id="PF01218">
    <property type="entry name" value="Coprogen_oxidas"/>
    <property type="match status" value="1"/>
</dbReference>
<dbReference type="PANTHER" id="PTHR10755">
    <property type="entry name" value="COPROPORPHYRINOGEN III OXIDASE, MITOCHONDRIAL"/>
    <property type="match status" value="1"/>
</dbReference>
<dbReference type="Gene3D" id="3.40.1500.10">
    <property type="entry name" value="Coproporphyrinogen III oxidase, aerobic"/>
    <property type="match status" value="1"/>
</dbReference>
<evidence type="ECO:0000256" key="6">
    <source>
        <dbReference type="ARBA" id="ARBA00023133"/>
    </source>
</evidence>
<evidence type="ECO:0000313" key="9">
    <source>
        <dbReference type="EnsemblMetazoa" id="CLYHEMP018557.1"/>
    </source>
</evidence>
<feature type="region of interest" description="Disordered" evidence="8">
    <location>
        <begin position="320"/>
        <end position="343"/>
    </location>
</feature>
<reference evidence="9" key="1">
    <citation type="submission" date="2021-01" db="UniProtKB">
        <authorList>
            <consortium name="EnsemblMetazoa"/>
        </authorList>
    </citation>
    <scope>IDENTIFICATION</scope>
</reference>
<name>A0A7M5X6I0_9CNID</name>
<proteinExistence type="inferred from homology"/>
<dbReference type="PIRSF" id="PIRSF000166">
    <property type="entry name" value="Coproporphyri_ox"/>
    <property type="match status" value="1"/>
</dbReference>
<dbReference type="AlphaFoldDB" id="A0A7M5X6I0"/>
<dbReference type="GO" id="GO:0006782">
    <property type="term" value="P:protoporphyrinogen IX biosynthetic process"/>
    <property type="evidence" value="ECO:0007669"/>
    <property type="project" value="UniProtKB-UniPathway"/>
</dbReference>
<sequence>MPSQEFNERISSFTASDFRADTITPLDELKELAQSKMKYKMELFVAHLQHKVLSQLEKYEPEKKFLTDRWQREQGGGGITCILQDGKVFEKAGVNISVVHGSMNPQQIQSMRARGKEIVDGENNFFATGISSVIHPRNPYIPTTHFNYRYFELFDNEGNTTLWWFGGGTDLTPYYINEEDCKHFHQTQKEACDQHNKEYYPKFKKWADDYFFIKFRGEHRGVGGTFFDDLDDGTMEDCFSFLTTCGYAIMPSYLPTVDKHIDDEYGEKQLQWQYLRRGRYVEFNLVYDRGTKFGLYTPGSRIESILMSLPLQARWEYMNEPEPGSEEEKTLKEVKTTRDWVNS</sequence>
<evidence type="ECO:0000256" key="8">
    <source>
        <dbReference type="SAM" id="MobiDB-lite"/>
    </source>
</evidence>
<dbReference type="InterPro" id="IPR036406">
    <property type="entry name" value="Coprogen_oxidase_aer_sf"/>
</dbReference>
<dbReference type="RefSeq" id="XP_066927498.1">
    <property type="nucleotide sequence ID" value="XM_067071397.1"/>
</dbReference>
<evidence type="ECO:0000256" key="5">
    <source>
        <dbReference type="ARBA" id="ARBA00023002"/>
    </source>
</evidence>
<keyword evidence="5" id="KW-0560">Oxidoreductase</keyword>
<feature type="compositionally biased region" description="Basic and acidic residues" evidence="8">
    <location>
        <begin position="326"/>
        <end position="343"/>
    </location>
</feature>
<dbReference type="GO" id="GO:0004109">
    <property type="term" value="F:coproporphyrinogen oxidase activity"/>
    <property type="evidence" value="ECO:0007669"/>
    <property type="project" value="UniProtKB-EC"/>
</dbReference>
<evidence type="ECO:0000256" key="3">
    <source>
        <dbReference type="ARBA" id="ARBA00011738"/>
    </source>
</evidence>
<evidence type="ECO:0000256" key="7">
    <source>
        <dbReference type="ARBA" id="ARBA00023244"/>
    </source>
</evidence>
<dbReference type="EnsemblMetazoa" id="CLYHEMT018557.1">
    <property type="protein sequence ID" value="CLYHEMP018557.1"/>
    <property type="gene ID" value="CLYHEMG018557"/>
</dbReference>
<comment type="similarity">
    <text evidence="2">Belongs to the aerobic coproporphyrinogen-III oxidase family.</text>
</comment>
<dbReference type="UniPathway" id="UPA00251">
    <property type="reaction ID" value="UER00322"/>
</dbReference>
<comment type="pathway">
    <text evidence="1">Porphyrin-containing compound metabolism; protoporphyrin-IX biosynthesis; protoporphyrinogen-IX from coproporphyrinogen-III (O2 route): step 1/1.</text>
</comment>
<dbReference type="GO" id="GO:0005737">
    <property type="term" value="C:cytoplasm"/>
    <property type="evidence" value="ECO:0007669"/>
    <property type="project" value="TreeGrafter"/>
</dbReference>